<gene>
    <name evidence="11" type="ORF">DW888_06690</name>
</gene>
<dbReference type="PANTHER" id="PTHR47371">
    <property type="entry name" value="LIPOTEICHOIC ACID SYNTHASE"/>
    <property type="match status" value="1"/>
</dbReference>
<comment type="subcellular location">
    <subcellularLocation>
        <location evidence="1">Cell membrane</location>
        <topology evidence="1">Multi-pass membrane protein</topology>
    </subcellularLocation>
</comment>
<keyword evidence="2" id="KW-1003">Cell membrane</keyword>
<dbReference type="SUPFAM" id="SSF53649">
    <property type="entry name" value="Alkaline phosphatase-like"/>
    <property type="match status" value="1"/>
</dbReference>
<keyword evidence="5 9" id="KW-0472">Membrane</keyword>
<comment type="caution">
    <text evidence="11">The sequence shown here is derived from an EMBL/GenBank/DDBJ whole genome shotgun (WGS) entry which is preliminary data.</text>
</comment>
<dbReference type="EMBL" id="QSGO01000004">
    <property type="protein sequence ID" value="RHB36325.1"/>
    <property type="molecule type" value="Genomic_DNA"/>
</dbReference>
<dbReference type="Gene3D" id="3.40.720.10">
    <property type="entry name" value="Alkaline Phosphatase, subunit A"/>
    <property type="match status" value="1"/>
</dbReference>
<feature type="transmembrane region" description="Helical" evidence="9">
    <location>
        <begin position="178"/>
        <end position="199"/>
    </location>
</feature>
<feature type="transmembrane region" description="Helical" evidence="9">
    <location>
        <begin position="95"/>
        <end position="117"/>
    </location>
</feature>
<dbReference type="CDD" id="cd16015">
    <property type="entry name" value="LTA_synthase"/>
    <property type="match status" value="1"/>
</dbReference>
<evidence type="ECO:0000256" key="1">
    <source>
        <dbReference type="ARBA" id="ARBA00004651"/>
    </source>
</evidence>
<feature type="active site" evidence="6">
    <location>
        <position position="329"/>
    </location>
</feature>
<feature type="binding site" evidence="8">
    <location>
        <position position="498"/>
    </location>
    <ligand>
        <name>Mn(2+)</name>
        <dbReference type="ChEBI" id="CHEBI:29035"/>
    </ligand>
</feature>
<accession>A0A413VRT4</accession>
<dbReference type="Pfam" id="PF00884">
    <property type="entry name" value="Sulfatase"/>
    <property type="match status" value="1"/>
</dbReference>
<evidence type="ECO:0000313" key="12">
    <source>
        <dbReference type="Proteomes" id="UP000284379"/>
    </source>
</evidence>
<feature type="binding site" evidence="7">
    <location>
        <position position="444"/>
    </location>
    <ligand>
        <name>substrate</name>
    </ligand>
</feature>
<evidence type="ECO:0000256" key="9">
    <source>
        <dbReference type="SAM" id="Phobius"/>
    </source>
</evidence>
<reference evidence="11 12" key="1">
    <citation type="submission" date="2018-08" db="EMBL/GenBank/DDBJ databases">
        <title>A genome reference for cultivated species of the human gut microbiota.</title>
        <authorList>
            <person name="Zou Y."/>
            <person name="Xue W."/>
            <person name="Luo G."/>
        </authorList>
    </citation>
    <scope>NUCLEOTIDE SEQUENCE [LARGE SCALE GENOMIC DNA]</scope>
    <source>
        <strain evidence="11 12">AM40-30BH</strain>
    </source>
</reference>
<protein>
    <submittedName>
        <fullName evidence="11">Alkaline phosphatase family protein</fullName>
    </submittedName>
</protein>
<evidence type="ECO:0000256" key="7">
    <source>
        <dbReference type="PIRSR" id="PIRSR005091-2"/>
    </source>
</evidence>
<feature type="binding site" evidence="8">
    <location>
        <position position="283"/>
    </location>
    <ligand>
        <name>Mn(2+)</name>
        <dbReference type="ChEBI" id="CHEBI:29035"/>
    </ligand>
</feature>
<sequence>MKKSFSFLPYIRVVLAALCNLALSYLLFMICRFVFLWVNYSYYSELTGTELMTILKGGLVFDTSAIVYINALYILLMFFPLHYKEYKRYQQVTKGVFVFTNSIALIMNLMDTVYFQFTNRRTTASVFNEFSNENNIAGIIGVELLNHWYLTLLAVVLIYGMFKLYRKPFGKSENLNPWGYYGIQLVCLVAVIPFCIFGMRGGIGAAVRPITVSNANQYVNRPIETGLVLNTPFAMIRTIGKKPFVVPAYYKDEAAMEAVYTPVHTPADSVQFRPLNVVVFIMESFGKEYIGALNKDLDGGAYKGYTPFLDSLISESLTFEYSFANGHKSIDGMPSVLSGIPMFVEPFFLTPASMNKVSGIGGELRKKGYYTAFFHGAENGSMGFEAFSRATGFQDYYGRTEYNNDDDFDGRWAIWDEEFFQFFADELSSFRQPFAAALFSASSHHPFVIPKRYTGKFPKGTLPIHQCIGYSDYALKRFFEKASHESWFNNTLFVITADHTNQTEHPEYMTESGTFAVPVIFYQPGGTLKGHIDAIAQQIDIMPTVLGYLGYDKPYISFGCDLLATPTSQTSAVNYIGGVYQYHKGRYLLQFDGKESVALYDFVSDRLLEHNLLGTLPEIQSSMESELKAIIQQYMTRMNTDKLVCE</sequence>
<dbReference type="GO" id="GO:0005886">
    <property type="term" value="C:plasma membrane"/>
    <property type="evidence" value="ECO:0007669"/>
    <property type="project" value="UniProtKB-SubCell"/>
</dbReference>
<evidence type="ECO:0000256" key="3">
    <source>
        <dbReference type="ARBA" id="ARBA00022692"/>
    </source>
</evidence>
<dbReference type="InterPro" id="IPR050448">
    <property type="entry name" value="OpgB/LTA_synthase_biosynth"/>
</dbReference>
<keyword evidence="3 9" id="KW-0812">Transmembrane</keyword>
<dbReference type="InterPro" id="IPR012160">
    <property type="entry name" value="LtaS-like"/>
</dbReference>
<dbReference type="PANTHER" id="PTHR47371:SF3">
    <property type="entry name" value="PHOSPHOGLYCEROL TRANSFERASE I"/>
    <property type="match status" value="1"/>
</dbReference>
<dbReference type="RefSeq" id="WP_122201143.1">
    <property type="nucleotide sequence ID" value="NZ_CABJFV010000004.1"/>
</dbReference>
<name>A0A413VRT4_9BACE</name>
<evidence type="ECO:0000256" key="8">
    <source>
        <dbReference type="PIRSR" id="PIRSR005091-3"/>
    </source>
</evidence>
<feature type="transmembrane region" description="Helical" evidence="9">
    <location>
        <begin position="58"/>
        <end position="83"/>
    </location>
</feature>
<keyword evidence="7" id="KW-0464">Manganese</keyword>
<evidence type="ECO:0000256" key="6">
    <source>
        <dbReference type="PIRSR" id="PIRSR005091-1"/>
    </source>
</evidence>
<keyword evidence="4 9" id="KW-1133">Transmembrane helix</keyword>
<dbReference type="AlphaFoldDB" id="A0A413VRT4"/>
<evidence type="ECO:0000256" key="2">
    <source>
        <dbReference type="ARBA" id="ARBA00022475"/>
    </source>
</evidence>
<organism evidence="11 12">
    <name type="scientific">Bacteroides nordii</name>
    <dbReference type="NCBI Taxonomy" id="291645"/>
    <lineage>
        <taxon>Bacteria</taxon>
        <taxon>Pseudomonadati</taxon>
        <taxon>Bacteroidota</taxon>
        <taxon>Bacteroidia</taxon>
        <taxon>Bacteroidales</taxon>
        <taxon>Bacteroidaceae</taxon>
        <taxon>Bacteroides</taxon>
    </lineage>
</organism>
<feature type="transmembrane region" description="Helical" evidence="9">
    <location>
        <begin position="148"/>
        <end position="166"/>
    </location>
</feature>
<feature type="binding site" evidence="8">
    <location>
        <position position="499"/>
    </location>
    <ligand>
        <name>Mn(2+)</name>
        <dbReference type="ChEBI" id="CHEBI:29035"/>
    </ligand>
</feature>
<keyword evidence="7" id="KW-0479">Metal-binding</keyword>
<feature type="domain" description="Sulfatase N-terminal" evidence="10">
    <location>
        <begin position="276"/>
        <end position="551"/>
    </location>
</feature>
<evidence type="ECO:0000256" key="4">
    <source>
        <dbReference type="ARBA" id="ARBA00022989"/>
    </source>
</evidence>
<proteinExistence type="predicted"/>
<dbReference type="PIRSF" id="PIRSF005091">
    <property type="entry name" value="Mmb_sulf_HI1246"/>
    <property type="match status" value="1"/>
</dbReference>
<dbReference type="GO" id="GO:0046872">
    <property type="term" value="F:metal ion binding"/>
    <property type="evidence" value="ECO:0007669"/>
    <property type="project" value="UniProtKB-KW"/>
</dbReference>
<feature type="transmembrane region" description="Helical" evidence="9">
    <location>
        <begin position="12"/>
        <end position="38"/>
    </location>
</feature>
<dbReference type="Proteomes" id="UP000284379">
    <property type="component" value="Unassembled WGS sequence"/>
</dbReference>
<dbReference type="InterPro" id="IPR000917">
    <property type="entry name" value="Sulfatase_N"/>
</dbReference>
<dbReference type="InterPro" id="IPR017850">
    <property type="entry name" value="Alkaline_phosphatase_core_sf"/>
</dbReference>
<evidence type="ECO:0000313" key="11">
    <source>
        <dbReference type="EMBL" id="RHB36325.1"/>
    </source>
</evidence>
<evidence type="ECO:0000259" key="10">
    <source>
        <dbReference type="Pfam" id="PF00884"/>
    </source>
</evidence>
<evidence type="ECO:0000256" key="5">
    <source>
        <dbReference type="ARBA" id="ARBA00023136"/>
    </source>
</evidence>